<comment type="caution">
    <text evidence="2">The sequence shown here is derived from an EMBL/GenBank/DDBJ whole genome shotgun (WGS) entry which is preliminary data.</text>
</comment>
<name>A0A4R5CF25_9ACTN</name>
<organism evidence="2 3">
    <name type="scientific">Actinomadura rubrisoli</name>
    <dbReference type="NCBI Taxonomy" id="2530368"/>
    <lineage>
        <taxon>Bacteria</taxon>
        <taxon>Bacillati</taxon>
        <taxon>Actinomycetota</taxon>
        <taxon>Actinomycetes</taxon>
        <taxon>Streptosporangiales</taxon>
        <taxon>Thermomonosporaceae</taxon>
        <taxon>Actinomadura</taxon>
    </lineage>
</organism>
<dbReference type="OrthoDB" id="9953671at2"/>
<evidence type="ECO:0000313" key="2">
    <source>
        <dbReference type="EMBL" id="TDD98185.1"/>
    </source>
</evidence>
<gene>
    <name evidence="2" type="ORF">E1298_00540</name>
</gene>
<keyword evidence="1" id="KW-0732">Signal</keyword>
<protein>
    <submittedName>
        <fullName evidence="2">Uncharacterized protein</fullName>
    </submittedName>
</protein>
<dbReference type="Proteomes" id="UP000294513">
    <property type="component" value="Unassembled WGS sequence"/>
</dbReference>
<feature type="chain" id="PRO_5039476909" evidence="1">
    <location>
        <begin position="29"/>
        <end position="102"/>
    </location>
</feature>
<dbReference type="RefSeq" id="WP_131888706.1">
    <property type="nucleotide sequence ID" value="NZ_SMKU01000001.1"/>
</dbReference>
<evidence type="ECO:0000313" key="3">
    <source>
        <dbReference type="Proteomes" id="UP000294513"/>
    </source>
</evidence>
<proteinExistence type="predicted"/>
<keyword evidence="3" id="KW-1185">Reference proteome</keyword>
<evidence type="ECO:0000256" key="1">
    <source>
        <dbReference type="SAM" id="SignalP"/>
    </source>
</evidence>
<accession>A0A4R5CF25</accession>
<sequence>MTNHLGRLLVSGALASAALIPLAPAGFAEPAQPVRTGDVACTTRSAYFGGVTVTNKCNRTIRIKVQWTYPAYFTGCYAIGPYDKRSYPKPSSTSRYISVHAC</sequence>
<dbReference type="AlphaFoldDB" id="A0A4R5CF25"/>
<dbReference type="EMBL" id="SMKU01000001">
    <property type="protein sequence ID" value="TDD98185.1"/>
    <property type="molecule type" value="Genomic_DNA"/>
</dbReference>
<reference evidence="2 3" key="1">
    <citation type="submission" date="2019-03" db="EMBL/GenBank/DDBJ databases">
        <title>Draft genome sequences of novel Actinobacteria.</title>
        <authorList>
            <person name="Sahin N."/>
            <person name="Ay H."/>
            <person name="Saygin H."/>
        </authorList>
    </citation>
    <scope>NUCLEOTIDE SEQUENCE [LARGE SCALE GENOMIC DNA]</scope>
    <source>
        <strain evidence="2 3">H3C3</strain>
    </source>
</reference>
<feature type="signal peptide" evidence="1">
    <location>
        <begin position="1"/>
        <end position="28"/>
    </location>
</feature>